<evidence type="ECO:0000313" key="13">
    <source>
        <dbReference type="Proteomes" id="UP000759131"/>
    </source>
</evidence>
<keyword evidence="13" id="KW-1185">Reference proteome</keyword>
<dbReference type="PIRSF" id="PIRSF001093">
    <property type="entry name" value="B-hxosamndse_ab_euk"/>
    <property type="match status" value="1"/>
</dbReference>
<dbReference type="Gene3D" id="3.30.379.10">
    <property type="entry name" value="Chitobiase/beta-hexosaminidase domain 2-like"/>
    <property type="match status" value="1"/>
</dbReference>
<feature type="active site" description="Proton donor" evidence="8">
    <location>
        <position position="335"/>
    </location>
</feature>
<proteinExistence type="inferred from homology"/>
<evidence type="ECO:0000259" key="10">
    <source>
        <dbReference type="Pfam" id="PF00728"/>
    </source>
</evidence>
<dbReference type="PANTHER" id="PTHR22600:SF21">
    <property type="entry name" value="BETA-HEXOSAMINIDASE A"/>
    <property type="match status" value="1"/>
</dbReference>
<keyword evidence="5" id="KW-0378">Hydrolase</keyword>
<evidence type="ECO:0000313" key="12">
    <source>
        <dbReference type="EMBL" id="CAD7631226.1"/>
    </source>
</evidence>
<feature type="domain" description="Beta-hexosaminidase eukaryotic type N-terminal" evidence="11">
    <location>
        <begin position="28"/>
        <end position="157"/>
    </location>
</feature>
<dbReference type="Proteomes" id="UP000759131">
    <property type="component" value="Unassembled WGS sequence"/>
</dbReference>
<evidence type="ECO:0000256" key="9">
    <source>
        <dbReference type="SAM" id="SignalP"/>
    </source>
</evidence>
<dbReference type="GO" id="GO:0005975">
    <property type="term" value="P:carbohydrate metabolic process"/>
    <property type="evidence" value="ECO:0007669"/>
    <property type="project" value="InterPro"/>
</dbReference>
<dbReference type="AlphaFoldDB" id="A0A7R9Q3T4"/>
<accession>A0A7R9Q3T4</accession>
<evidence type="ECO:0000256" key="6">
    <source>
        <dbReference type="ARBA" id="ARBA00023180"/>
    </source>
</evidence>
<evidence type="ECO:0000256" key="4">
    <source>
        <dbReference type="ARBA" id="ARBA00022729"/>
    </source>
</evidence>
<dbReference type="FunFam" id="3.20.20.80:FF:000063">
    <property type="entry name" value="Beta-hexosaminidase"/>
    <property type="match status" value="1"/>
</dbReference>
<dbReference type="SUPFAM" id="SSF51445">
    <property type="entry name" value="(Trans)glycosidases"/>
    <property type="match status" value="1"/>
</dbReference>
<dbReference type="InterPro" id="IPR015883">
    <property type="entry name" value="Glyco_hydro_20_cat"/>
</dbReference>
<comment type="similarity">
    <text evidence="2">Belongs to the glycosyl hydrolase 20 family.</text>
</comment>
<dbReference type="OrthoDB" id="428480at2759"/>
<feature type="domain" description="Glycoside hydrolase family 20 catalytic" evidence="10">
    <location>
        <begin position="179"/>
        <end position="468"/>
    </location>
</feature>
<dbReference type="GO" id="GO:0004563">
    <property type="term" value="F:beta-N-acetylhexosaminidase activity"/>
    <property type="evidence" value="ECO:0007669"/>
    <property type="project" value="UniProtKB-EC"/>
</dbReference>
<dbReference type="CDD" id="cd06562">
    <property type="entry name" value="GH20_HexA_HexB-like"/>
    <property type="match status" value="1"/>
</dbReference>
<dbReference type="Gene3D" id="3.20.20.80">
    <property type="entry name" value="Glycosidases"/>
    <property type="match status" value="1"/>
</dbReference>
<dbReference type="EMBL" id="OC863743">
    <property type="protein sequence ID" value="CAD7631226.1"/>
    <property type="molecule type" value="Genomic_DNA"/>
</dbReference>
<keyword evidence="7" id="KW-0326">Glycosidase</keyword>
<evidence type="ECO:0000256" key="7">
    <source>
        <dbReference type="ARBA" id="ARBA00023295"/>
    </source>
</evidence>
<dbReference type="InterPro" id="IPR017853">
    <property type="entry name" value="GH"/>
</dbReference>
<dbReference type="GO" id="GO:0006689">
    <property type="term" value="P:ganglioside catabolic process"/>
    <property type="evidence" value="ECO:0007669"/>
    <property type="project" value="TreeGrafter"/>
</dbReference>
<dbReference type="PANTHER" id="PTHR22600">
    <property type="entry name" value="BETA-HEXOSAMINIDASE"/>
    <property type="match status" value="1"/>
</dbReference>
<gene>
    <name evidence="12" type="ORF">OSB1V03_LOCUS11635</name>
</gene>
<dbReference type="InterPro" id="IPR025705">
    <property type="entry name" value="Beta_hexosaminidase_sua/sub"/>
</dbReference>
<keyword evidence="4 9" id="KW-0732">Signal</keyword>
<evidence type="ECO:0000256" key="8">
    <source>
        <dbReference type="PIRSR" id="PIRSR001093-1"/>
    </source>
</evidence>
<dbReference type="EMBL" id="CAJPIZ010009168">
    <property type="protein sequence ID" value="CAG2111656.1"/>
    <property type="molecule type" value="Genomic_DNA"/>
</dbReference>
<comment type="catalytic activity">
    <reaction evidence="1">
        <text>Hydrolysis of terminal non-reducing N-acetyl-D-hexosamine residues in N-acetyl-beta-D-hexosaminides.</text>
        <dbReference type="EC" id="3.2.1.52"/>
    </reaction>
</comment>
<evidence type="ECO:0000256" key="1">
    <source>
        <dbReference type="ARBA" id="ARBA00001231"/>
    </source>
</evidence>
<dbReference type="EC" id="3.2.1.52" evidence="3"/>
<feature type="chain" id="PRO_5035593044" description="beta-N-acetylhexosaminidase" evidence="9">
    <location>
        <begin position="18"/>
        <end position="469"/>
    </location>
</feature>
<name>A0A7R9Q3T4_9ACAR</name>
<evidence type="ECO:0000256" key="3">
    <source>
        <dbReference type="ARBA" id="ARBA00012663"/>
    </source>
</evidence>
<dbReference type="GO" id="GO:0016020">
    <property type="term" value="C:membrane"/>
    <property type="evidence" value="ECO:0007669"/>
    <property type="project" value="TreeGrafter"/>
</dbReference>
<feature type="signal peptide" evidence="9">
    <location>
        <begin position="1"/>
        <end position="17"/>
    </location>
</feature>
<reference evidence="12" key="1">
    <citation type="submission" date="2020-11" db="EMBL/GenBank/DDBJ databases">
        <authorList>
            <person name="Tran Van P."/>
        </authorList>
    </citation>
    <scope>NUCLEOTIDE SEQUENCE</scope>
</reference>
<dbReference type="SUPFAM" id="SSF55545">
    <property type="entry name" value="beta-N-acetylhexosaminidase-like domain"/>
    <property type="match status" value="1"/>
</dbReference>
<dbReference type="InterPro" id="IPR029019">
    <property type="entry name" value="HEX_eukaryotic_N"/>
</dbReference>
<dbReference type="Pfam" id="PF14845">
    <property type="entry name" value="Glycohydro_20b2"/>
    <property type="match status" value="1"/>
</dbReference>
<sequence>MKLILLICLWIAGYGYGYGMQIGAEGTLWPYPQEVKTSESFFTITKQFNFTLKTAGKCDLLDKAIARYRKLFFLEDCSLVSKTATETLFDGQINVRQNGLYLGEIANITLSVHEKCETVPHMNMNEMYSININQQIQDIYAETVWGAIRALDTLSQLIRNVGQNQFTINETAILDFPRFAHRGLMLDTSRHYVPIKELLQNLDAMAYNKLNVFHWHIVDDQSFPYVSSIYPELSVKGAFNAKTHIFTEQQIQEVIAYGAERGIRVLVEFDSPGHTLSWGMGYPDLLTPCYSSGKPDGTYGPIDPSKNSSYKFIETLFKEVGHRFPDQYMHLGGDEVALDCWEHNPNIQSFMKIKNFTTISQLFQYYIENLLNIVRGLDKSYIVWQEVLDEGVVPKSDTIVHIWKDGWEGEMLNVTKRGFQTILSSCWYLNYINYGTDWPKYYACDPHNFGGTEQQNKLVIGGEACMWGT</sequence>
<organism evidence="12">
    <name type="scientific">Medioppia subpectinata</name>
    <dbReference type="NCBI Taxonomy" id="1979941"/>
    <lineage>
        <taxon>Eukaryota</taxon>
        <taxon>Metazoa</taxon>
        <taxon>Ecdysozoa</taxon>
        <taxon>Arthropoda</taxon>
        <taxon>Chelicerata</taxon>
        <taxon>Arachnida</taxon>
        <taxon>Acari</taxon>
        <taxon>Acariformes</taxon>
        <taxon>Sarcoptiformes</taxon>
        <taxon>Oribatida</taxon>
        <taxon>Brachypylina</taxon>
        <taxon>Oppioidea</taxon>
        <taxon>Oppiidae</taxon>
        <taxon>Medioppia</taxon>
    </lineage>
</organism>
<feature type="non-terminal residue" evidence="12">
    <location>
        <position position="1"/>
    </location>
</feature>
<dbReference type="InterPro" id="IPR029018">
    <property type="entry name" value="Hex-like_dom2"/>
</dbReference>
<dbReference type="GO" id="GO:0005764">
    <property type="term" value="C:lysosome"/>
    <property type="evidence" value="ECO:0007669"/>
    <property type="project" value="TreeGrafter"/>
</dbReference>
<evidence type="ECO:0000256" key="5">
    <source>
        <dbReference type="ARBA" id="ARBA00022801"/>
    </source>
</evidence>
<evidence type="ECO:0000259" key="11">
    <source>
        <dbReference type="Pfam" id="PF14845"/>
    </source>
</evidence>
<dbReference type="PRINTS" id="PR00738">
    <property type="entry name" value="GLHYDRLASE20"/>
</dbReference>
<protein>
    <recommendedName>
        <fullName evidence="3">beta-N-acetylhexosaminidase</fullName>
        <ecNumber evidence="3">3.2.1.52</ecNumber>
    </recommendedName>
</protein>
<keyword evidence="6" id="KW-0325">Glycoprotein</keyword>
<dbReference type="GO" id="GO:0030203">
    <property type="term" value="P:glycosaminoglycan metabolic process"/>
    <property type="evidence" value="ECO:0007669"/>
    <property type="project" value="TreeGrafter"/>
</dbReference>
<evidence type="ECO:0000256" key="2">
    <source>
        <dbReference type="ARBA" id="ARBA00006285"/>
    </source>
</evidence>
<dbReference type="Pfam" id="PF00728">
    <property type="entry name" value="Glyco_hydro_20"/>
    <property type="match status" value="1"/>
</dbReference>